<dbReference type="AlphaFoldDB" id="A0A382QWZ4"/>
<dbReference type="Gene3D" id="1.10.287.110">
    <property type="entry name" value="DnaJ domain"/>
    <property type="match status" value="1"/>
</dbReference>
<evidence type="ECO:0000313" key="2">
    <source>
        <dbReference type="EMBL" id="SVC89368.1"/>
    </source>
</evidence>
<feature type="domain" description="J" evidence="1">
    <location>
        <begin position="5"/>
        <end position="69"/>
    </location>
</feature>
<sequence>SDKLNPYIVLGCSSNDDFATIRKKYLKLSKEHHPDVLMNKGVPQEVIEESKKKMRAINSAFDQIEKMKS</sequence>
<name>A0A382QWZ4_9ZZZZ</name>
<dbReference type="Pfam" id="PF00226">
    <property type="entry name" value="DnaJ"/>
    <property type="match status" value="1"/>
</dbReference>
<dbReference type="InterPro" id="IPR036869">
    <property type="entry name" value="J_dom_sf"/>
</dbReference>
<dbReference type="EMBL" id="UINC01117145">
    <property type="protein sequence ID" value="SVC89368.1"/>
    <property type="molecule type" value="Genomic_DNA"/>
</dbReference>
<dbReference type="SMART" id="SM00271">
    <property type="entry name" value="DnaJ"/>
    <property type="match status" value="1"/>
</dbReference>
<proteinExistence type="predicted"/>
<evidence type="ECO:0000259" key="1">
    <source>
        <dbReference type="PROSITE" id="PS50076"/>
    </source>
</evidence>
<dbReference type="CDD" id="cd06257">
    <property type="entry name" value="DnaJ"/>
    <property type="match status" value="1"/>
</dbReference>
<feature type="non-terminal residue" evidence="2">
    <location>
        <position position="1"/>
    </location>
</feature>
<protein>
    <recommendedName>
        <fullName evidence="1">J domain-containing protein</fullName>
    </recommendedName>
</protein>
<dbReference type="InterPro" id="IPR001623">
    <property type="entry name" value="DnaJ_domain"/>
</dbReference>
<reference evidence="2" key="1">
    <citation type="submission" date="2018-05" db="EMBL/GenBank/DDBJ databases">
        <authorList>
            <person name="Lanie J.A."/>
            <person name="Ng W.-L."/>
            <person name="Kazmierczak K.M."/>
            <person name="Andrzejewski T.M."/>
            <person name="Davidsen T.M."/>
            <person name="Wayne K.J."/>
            <person name="Tettelin H."/>
            <person name="Glass J.I."/>
            <person name="Rusch D."/>
            <person name="Podicherti R."/>
            <person name="Tsui H.-C.T."/>
            <person name="Winkler M.E."/>
        </authorList>
    </citation>
    <scope>NUCLEOTIDE SEQUENCE</scope>
</reference>
<dbReference type="SUPFAM" id="SSF46565">
    <property type="entry name" value="Chaperone J-domain"/>
    <property type="match status" value="1"/>
</dbReference>
<dbReference type="PROSITE" id="PS50076">
    <property type="entry name" value="DNAJ_2"/>
    <property type="match status" value="1"/>
</dbReference>
<accession>A0A382QWZ4</accession>
<gene>
    <name evidence="2" type="ORF">METZ01_LOCUS342222</name>
</gene>
<organism evidence="2">
    <name type="scientific">marine metagenome</name>
    <dbReference type="NCBI Taxonomy" id="408172"/>
    <lineage>
        <taxon>unclassified sequences</taxon>
        <taxon>metagenomes</taxon>
        <taxon>ecological metagenomes</taxon>
    </lineage>
</organism>
<dbReference type="PRINTS" id="PR00625">
    <property type="entry name" value="JDOMAIN"/>
</dbReference>